<name>A0A0V1GAQ7_TRIPS</name>
<dbReference type="Proteomes" id="UP000054826">
    <property type="component" value="Unassembled WGS sequence"/>
</dbReference>
<dbReference type="EMBL" id="JYDV01004588">
    <property type="protein sequence ID" value="KRY95277.1"/>
    <property type="molecule type" value="Genomic_DNA"/>
</dbReference>
<dbReference type="Proteomes" id="UP000054632">
    <property type="component" value="Unassembled WGS sequence"/>
</dbReference>
<sequence length="34" mass="4256">MGHRRDIQIQKTVLFVERTTCWYNAFAYDYDDLW</sequence>
<protein>
    <submittedName>
        <fullName evidence="2">Uncharacterized protein</fullName>
    </submittedName>
</protein>
<evidence type="ECO:0000313" key="4">
    <source>
        <dbReference type="Proteomes" id="UP000054826"/>
    </source>
</evidence>
<comment type="caution">
    <text evidence="2">The sequence shown here is derived from an EMBL/GenBank/DDBJ whole genome shotgun (WGS) entry which is preliminary data.</text>
</comment>
<organism evidence="2 4">
    <name type="scientific">Trichinella pseudospiralis</name>
    <name type="common">Parasitic roundworm</name>
    <dbReference type="NCBI Taxonomy" id="6337"/>
    <lineage>
        <taxon>Eukaryota</taxon>
        <taxon>Metazoa</taxon>
        <taxon>Ecdysozoa</taxon>
        <taxon>Nematoda</taxon>
        <taxon>Enoplea</taxon>
        <taxon>Dorylaimia</taxon>
        <taxon>Trichinellida</taxon>
        <taxon>Trichinellidae</taxon>
        <taxon>Trichinella</taxon>
    </lineage>
</organism>
<gene>
    <name evidence="1" type="ORF">T4A_3166</name>
    <name evidence="2" type="ORF">T4C_8111</name>
</gene>
<accession>A0A0V1GAQ7</accession>
<evidence type="ECO:0000313" key="2">
    <source>
        <dbReference type="EMBL" id="KRY95277.1"/>
    </source>
</evidence>
<evidence type="ECO:0000313" key="1">
    <source>
        <dbReference type="EMBL" id="KRY43764.1"/>
    </source>
</evidence>
<dbReference type="EMBL" id="JYDR01004688">
    <property type="protein sequence ID" value="KRY43764.1"/>
    <property type="molecule type" value="Genomic_DNA"/>
</dbReference>
<evidence type="ECO:0000313" key="3">
    <source>
        <dbReference type="Proteomes" id="UP000054632"/>
    </source>
</evidence>
<reference evidence="3 4" key="1">
    <citation type="submission" date="2015-01" db="EMBL/GenBank/DDBJ databases">
        <title>Evolution of Trichinella species and genotypes.</title>
        <authorList>
            <person name="Korhonen P.K."/>
            <person name="Edoardo P."/>
            <person name="Giuseppe L.R."/>
            <person name="Gasser R.B."/>
        </authorList>
    </citation>
    <scope>NUCLEOTIDE SEQUENCE [LARGE SCALE GENOMIC DNA]</scope>
    <source>
        <strain evidence="1">ISS13</strain>
        <strain evidence="2">ISS176</strain>
    </source>
</reference>
<proteinExistence type="predicted"/>
<dbReference type="AlphaFoldDB" id="A0A0V1GAQ7"/>